<evidence type="ECO:0000313" key="13">
    <source>
        <dbReference type="Proteomes" id="UP001353858"/>
    </source>
</evidence>
<dbReference type="Proteomes" id="UP001353858">
    <property type="component" value="Unassembled WGS sequence"/>
</dbReference>
<feature type="domain" description="Ionotropic glutamate receptor C-terminal" evidence="11">
    <location>
        <begin position="297"/>
        <end position="505"/>
    </location>
</feature>
<evidence type="ECO:0000313" key="12">
    <source>
        <dbReference type="EMBL" id="KAK4875481.1"/>
    </source>
</evidence>
<evidence type="ECO:0000256" key="9">
    <source>
        <dbReference type="SAM" id="Phobius"/>
    </source>
</evidence>
<evidence type="ECO:0000256" key="6">
    <source>
        <dbReference type="ARBA" id="ARBA00023136"/>
    </source>
</evidence>
<sequence length="730" mass="83080">MSIWVLIVLLIPFHQTILCTLLVPTENFSTCFVKVSNLIFGKSSTVAYVFDKKIDVSSLNLRNNPYVLIDVTKPMINTGGYVNHYVISTDSVNGLKKTWFYLAYSKIWNDKSYALGHFLVVSSHKNVSELFQYLWQQGIFNVVILKPSKTNSVVYQSDPYSIQNNCGTQTIAVKSNVCKFIKSIIFKRTNFNSCPLWLINTNIENPYILPSLKYGLHLIHLISLNFNITVNHYTLADIRLFPFYLFKRSTIAVFIGANTPFNEFVSSERYLIHNFVWLVPLPRQMSAIEALVHIFQLELWILVIASTIVTVFVLWLLSIFVKEKYFVNDLYNIAVNLICVTIWGTISKVPKNNGLRCIIIIYMIYAVHIQTAYTSGLIKALTVPLYDHGIQSVNDLATSTLRIYSHNYTVSNLLLADINSTLMSKINSKFVNITSAGNLWEISTFRNSSALVSEQLLNQMGNLFKSIRIIRNNSIVRTIDEVFKMRPGHHFLQNINYFIKTIFESGINNKLWNDMIIRFYQQNHLTISSNAEVLTVIILCQASPSSTLSQDSLVSPPQPKLPAVITVENSVAPAIMSVPSTSKEYILLSSIQELSKAKSQNRQRVNNVLKDTKFYDNQQIKLFPDSPTRTLQSQNQITDSNKDIDNISILVQPDLDNQTELDLLEIIIEQNQNNDNLIDDYQTIHSNAGSYPNFEIPIISIAVNYGQNQIIINSVLHFSANPKTTILFEK</sequence>
<dbReference type="PANTHER" id="PTHR42643:SF24">
    <property type="entry name" value="IONOTROPIC RECEPTOR 60A"/>
    <property type="match status" value="1"/>
</dbReference>
<dbReference type="GO" id="GO:0005886">
    <property type="term" value="C:plasma membrane"/>
    <property type="evidence" value="ECO:0007669"/>
    <property type="project" value="UniProtKB-SubCell"/>
</dbReference>
<keyword evidence="4 9" id="KW-0812">Transmembrane</keyword>
<dbReference type="GO" id="GO:0015276">
    <property type="term" value="F:ligand-gated monoatomic ion channel activity"/>
    <property type="evidence" value="ECO:0007669"/>
    <property type="project" value="InterPro"/>
</dbReference>
<feature type="transmembrane region" description="Helical" evidence="9">
    <location>
        <begin position="299"/>
        <end position="317"/>
    </location>
</feature>
<evidence type="ECO:0000256" key="10">
    <source>
        <dbReference type="SAM" id="SignalP"/>
    </source>
</evidence>
<name>A0AAN7P6J2_9COLE</name>
<evidence type="ECO:0000256" key="3">
    <source>
        <dbReference type="ARBA" id="ARBA00022475"/>
    </source>
</evidence>
<keyword evidence="10" id="KW-0732">Signal</keyword>
<evidence type="ECO:0000256" key="4">
    <source>
        <dbReference type="ARBA" id="ARBA00022692"/>
    </source>
</evidence>
<dbReference type="InterPro" id="IPR001320">
    <property type="entry name" value="Iontro_rcpt_C"/>
</dbReference>
<evidence type="ECO:0000256" key="5">
    <source>
        <dbReference type="ARBA" id="ARBA00022989"/>
    </source>
</evidence>
<comment type="similarity">
    <text evidence="2">Belongs to the glutamate-gated ion channel (TC 1.A.10.1) family.</text>
</comment>
<dbReference type="EMBL" id="JARPUR010000005">
    <property type="protein sequence ID" value="KAK4875481.1"/>
    <property type="molecule type" value="Genomic_DNA"/>
</dbReference>
<evidence type="ECO:0000256" key="8">
    <source>
        <dbReference type="ARBA" id="ARBA00023180"/>
    </source>
</evidence>
<dbReference type="Gene3D" id="1.10.287.70">
    <property type="match status" value="1"/>
</dbReference>
<dbReference type="AlphaFoldDB" id="A0AAN7P6J2"/>
<dbReference type="InterPro" id="IPR052192">
    <property type="entry name" value="Insect_Ionotropic_Sensory_Rcpt"/>
</dbReference>
<comment type="caution">
    <text evidence="12">The sequence shown here is derived from an EMBL/GenBank/DDBJ whole genome shotgun (WGS) entry which is preliminary data.</text>
</comment>
<comment type="subcellular location">
    <subcellularLocation>
        <location evidence="1">Cell membrane</location>
        <topology evidence="1">Multi-pass membrane protein</topology>
    </subcellularLocation>
</comment>
<feature type="chain" id="PRO_5042831192" description="Ionotropic glutamate receptor C-terminal domain-containing protein" evidence="10">
    <location>
        <begin position="20"/>
        <end position="730"/>
    </location>
</feature>
<keyword evidence="6 9" id="KW-0472">Membrane</keyword>
<feature type="signal peptide" evidence="10">
    <location>
        <begin position="1"/>
        <end position="19"/>
    </location>
</feature>
<dbReference type="GO" id="GO:0050906">
    <property type="term" value="P:detection of stimulus involved in sensory perception"/>
    <property type="evidence" value="ECO:0007669"/>
    <property type="project" value="UniProtKB-ARBA"/>
</dbReference>
<gene>
    <name evidence="12" type="ORF">RN001_011903</name>
</gene>
<evidence type="ECO:0000256" key="7">
    <source>
        <dbReference type="ARBA" id="ARBA00023170"/>
    </source>
</evidence>
<accession>A0AAN7P6J2</accession>
<proteinExistence type="inferred from homology"/>
<keyword evidence="7" id="KW-0675">Receptor</keyword>
<reference evidence="13" key="1">
    <citation type="submission" date="2023-01" db="EMBL/GenBank/DDBJ databases">
        <title>Key to firefly adult light organ development and bioluminescence: homeobox transcription factors regulate luciferase expression and transportation to peroxisome.</title>
        <authorList>
            <person name="Fu X."/>
        </authorList>
    </citation>
    <scope>NUCLEOTIDE SEQUENCE [LARGE SCALE GENOMIC DNA]</scope>
</reference>
<evidence type="ECO:0000256" key="1">
    <source>
        <dbReference type="ARBA" id="ARBA00004651"/>
    </source>
</evidence>
<evidence type="ECO:0000259" key="11">
    <source>
        <dbReference type="Pfam" id="PF00060"/>
    </source>
</evidence>
<protein>
    <recommendedName>
        <fullName evidence="11">Ionotropic glutamate receptor C-terminal domain-containing protein</fullName>
    </recommendedName>
</protein>
<dbReference type="PANTHER" id="PTHR42643">
    <property type="entry name" value="IONOTROPIC RECEPTOR 20A-RELATED"/>
    <property type="match status" value="1"/>
</dbReference>
<keyword evidence="5 9" id="KW-1133">Transmembrane helix</keyword>
<evidence type="ECO:0000256" key="2">
    <source>
        <dbReference type="ARBA" id="ARBA00008685"/>
    </source>
</evidence>
<keyword evidence="8" id="KW-0325">Glycoprotein</keyword>
<organism evidence="12 13">
    <name type="scientific">Aquatica leii</name>
    <dbReference type="NCBI Taxonomy" id="1421715"/>
    <lineage>
        <taxon>Eukaryota</taxon>
        <taxon>Metazoa</taxon>
        <taxon>Ecdysozoa</taxon>
        <taxon>Arthropoda</taxon>
        <taxon>Hexapoda</taxon>
        <taxon>Insecta</taxon>
        <taxon>Pterygota</taxon>
        <taxon>Neoptera</taxon>
        <taxon>Endopterygota</taxon>
        <taxon>Coleoptera</taxon>
        <taxon>Polyphaga</taxon>
        <taxon>Elateriformia</taxon>
        <taxon>Elateroidea</taxon>
        <taxon>Lampyridae</taxon>
        <taxon>Luciolinae</taxon>
        <taxon>Aquatica</taxon>
    </lineage>
</organism>
<dbReference type="Pfam" id="PF00060">
    <property type="entry name" value="Lig_chan"/>
    <property type="match status" value="1"/>
</dbReference>
<keyword evidence="13" id="KW-1185">Reference proteome</keyword>
<keyword evidence="3" id="KW-1003">Cell membrane</keyword>